<accession>A0ABW3PB60</accession>
<evidence type="ECO:0000313" key="1">
    <source>
        <dbReference type="EMBL" id="MFD1122187.1"/>
    </source>
</evidence>
<organism evidence="1 2">
    <name type="scientific">Methylophilus flavus</name>
    <dbReference type="NCBI Taxonomy" id="640084"/>
    <lineage>
        <taxon>Bacteria</taxon>
        <taxon>Pseudomonadati</taxon>
        <taxon>Pseudomonadota</taxon>
        <taxon>Betaproteobacteria</taxon>
        <taxon>Nitrosomonadales</taxon>
        <taxon>Methylophilaceae</taxon>
        <taxon>Methylophilus</taxon>
    </lineage>
</organism>
<evidence type="ECO:0000313" key="2">
    <source>
        <dbReference type="Proteomes" id="UP001597206"/>
    </source>
</evidence>
<dbReference type="RefSeq" id="WP_379032211.1">
    <property type="nucleotide sequence ID" value="NZ_JBHTLN010000001.1"/>
</dbReference>
<comment type="caution">
    <text evidence="1">The sequence shown here is derived from an EMBL/GenBank/DDBJ whole genome shotgun (WGS) entry which is preliminary data.</text>
</comment>
<dbReference type="InterPro" id="IPR007922">
    <property type="entry name" value="DciA-like"/>
</dbReference>
<protein>
    <submittedName>
        <fullName evidence="1">DciA family protein</fullName>
    </submittedName>
</protein>
<keyword evidence="2" id="KW-1185">Reference proteome</keyword>
<dbReference type="Proteomes" id="UP001597206">
    <property type="component" value="Unassembled WGS sequence"/>
</dbReference>
<reference evidence="2" key="1">
    <citation type="journal article" date="2019" name="Int. J. Syst. Evol. Microbiol.">
        <title>The Global Catalogue of Microorganisms (GCM) 10K type strain sequencing project: providing services to taxonomists for standard genome sequencing and annotation.</title>
        <authorList>
            <consortium name="The Broad Institute Genomics Platform"/>
            <consortium name="The Broad Institute Genome Sequencing Center for Infectious Disease"/>
            <person name="Wu L."/>
            <person name="Ma J."/>
        </authorList>
    </citation>
    <scope>NUCLEOTIDE SEQUENCE [LARGE SCALE GENOMIC DNA]</scope>
    <source>
        <strain evidence="2">CCUG 58411</strain>
    </source>
</reference>
<dbReference type="Pfam" id="PF05258">
    <property type="entry name" value="DciA"/>
    <property type="match status" value="1"/>
</dbReference>
<sequence>MRIAGVVQYSSTLRTTTNFKHALQKNSGMLKINRIFNHHHELKPLLDEAFDRQQLQQLWCAVAPELSKLSQVLAVEDGILTIGAQSGAVASKIRLLETGLIQRIRDFCQNSQKIKGLNLSAIRVKVQVKSRAPAKQKRIKSPSDQALNTLEACADQIENPALEAALRHFIYRQRDS</sequence>
<gene>
    <name evidence="1" type="ORF">ACFQ2T_06715</name>
</gene>
<proteinExistence type="predicted"/>
<dbReference type="EMBL" id="JBHTLN010000001">
    <property type="protein sequence ID" value="MFD1122187.1"/>
    <property type="molecule type" value="Genomic_DNA"/>
</dbReference>
<name>A0ABW3PB60_9PROT</name>